<dbReference type="AlphaFoldDB" id="A0A2N9AV57"/>
<evidence type="ECO:0008006" key="3">
    <source>
        <dbReference type="Google" id="ProtNLM"/>
    </source>
</evidence>
<dbReference type="Pfam" id="PF05521">
    <property type="entry name" value="Phage_HCP"/>
    <property type="match status" value="1"/>
</dbReference>
<organism evidence="1 2">
    <name type="scientific">Methylorubrum extorquens</name>
    <name type="common">Methylobacterium dichloromethanicum</name>
    <name type="synonym">Methylobacterium extorquens</name>
    <dbReference type="NCBI Taxonomy" id="408"/>
    <lineage>
        <taxon>Bacteria</taxon>
        <taxon>Pseudomonadati</taxon>
        <taxon>Pseudomonadota</taxon>
        <taxon>Alphaproteobacteria</taxon>
        <taxon>Hyphomicrobiales</taxon>
        <taxon>Methylobacteriaceae</taxon>
        <taxon>Methylorubrum</taxon>
    </lineage>
</organism>
<dbReference type="Proteomes" id="UP000233769">
    <property type="component" value="Chromosome tk0001"/>
</dbReference>
<proteinExistence type="predicted"/>
<dbReference type="Gene3D" id="2.40.10.270">
    <property type="entry name" value="Bacteriophage SPP1 head-tail adaptor protein"/>
    <property type="match status" value="1"/>
</dbReference>
<dbReference type="EMBL" id="LT962688">
    <property type="protein sequence ID" value="SOR31193.1"/>
    <property type="molecule type" value="Genomic_DNA"/>
</dbReference>
<reference evidence="2" key="1">
    <citation type="submission" date="2017-10" db="EMBL/GenBank/DDBJ databases">
        <authorList>
            <person name="Regsiter A."/>
            <person name="William W."/>
        </authorList>
    </citation>
    <scope>NUCLEOTIDE SEQUENCE [LARGE SCALE GENOMIC DNA]</scope>
</reference>
<protein>
    <recommendedName>
        <fullName evidence="3">Head-tail adaptor protein</fullName>
    </recommendedName>
</protein>
<evidence type="ECO:0000313" key="2">
    <source>
        <dbReference type="Proteomes" id="UP000233769"/>
    </source>
</evidence>
<accession>A0A2N9AV57</accession>
<evidence type="ECO:0000313" key="1">
    <source>
        <dbReference type="EMBL" id="SOR31193.1"/>
    </source>
</evidence>
<sequence length="113" mass="12441">MTHRPLGARRRRLVLEMPVDEPDGFGGRLRPYVAGPVLWGSLESLGSAAAPRGGRTDRPGLYRVGLRYRPGVTPAMCFADGPRRFAIRAADDPDGRRRDLVCEVEEVIEEASP</sequence>
<gene>
    <name evidence="1" type="ORF">TK0001_4591</name>
</gene>
<name>A0A2N9AV57_METEX</name>
<dbReference type="InterPro" id="IPR038666">
    <property type="entry name" value="SSP1_head-tail_sf"/>
</dbReference>
<dbReference type="InterPro" id="IPR008767">
    <property type="entry name" value="Phage_SPP1_head-tail_adaptor"/>
</dbReference>